<dbReference type="InterPro" id="IPR042580">
    <property type="entry name" value="AIRE_PHD2"/>
</dbReference>
<evidence type="ECO:0000313" key="6">
    <source>
        <dbReference type="Ensembl" id="ENSOABP00000053762.2"/>
    </source>
</evidence>
<dbReference type="SUPFAM" id="SSF57903">
    <property type="entry name" value="FYVE/PHD zinc finger"/>
    <property type="match status" value="1"/>
</dbReference>
<proteinExistence type="predicted"/>
<keyword evidence="7" id="KW-1185">Reference proteome</keyword>
<dbReference type="SMART" id="SM00249">
    <property type="entry name" value="PHD"/>
    <property type="match status" value="2"/>
</dbReference>
<dbReference type="GO" id="GO:0008270">
    <property type="term" value="F:zinc ion binding"/>
    <property type="evidence" value="ECO:0007669"/>
    <property type="project" value="UniProtKB-KW"/>
</dbReference>
<evidence type="ECO:0000259" key="5">
    <source>
        <dbReference type="PROSITE" id="PS51414"/>
    </source>
</evidence>
<dbReference type="OMA" id="GSQGCYQ"/>
<organism evidence="6 7">
    <name type="scientific">Oreochromis aureus</name>
    <name type="common">Israeli tilapia</name>
    <name type="synonym">Chromis aureus</name>
    <dbReference type="NCBI Taxonomy" id="47969"/>
    <lineage>
        <taxon>Eukaryota</taxon>
        <taxon>Metazoa</taxon>
        <taxon>Chordata</taxon>
        <taxon>Craniata</taxon>
        <taxon>Vertebrata</taxon>
        <taxon>Euteleostomi</taxon>
        <taxon>Actinopterygii</taxon>
        <taxon>Neopterygii</taxon>
        <taxon>Teleostei</taxon>
        <taxon>Neoteleostei</taxon>
        <taxon>Acanthomorphata</taxon>
        <taxon>Ovalentaria</taxon>
        <taxon>Cichlomorphae</taxon>
        <taxon>Cichliformes</taxon>
        <taxon>Cichlidae</taxon>
        <taxon>African cichlids</taxon>
        <taxon>Pseudocrenilabrinae</taxon>
        <taxon>Oreochromini</taxon>
        <taxon>Oreochromis</taxon>
    </lineage>
</organism>
<evidence type="ECO:0000256" key="4">
    <source>
        <dbReference type="SAM" id="MobiDB-lite"/>
    </source>
</evidence>
<dbReference type="CDD" id="cd15539">
    <property type="entry name" value="PHD1_AIRE"/>
    <property type="match status" value="1"/>
</dbReference>
<dbReference type="PRINTS" id="PR01711">
    <property type="entry name" value="AIREGULATOR"/>
</dbReference>
<feature type="domain" description="HSR" evidence="5">
    <location>
        <begin position="1"/>
        <end position="110"/>
    </location>
</feature>
<keyword evidence="2" id="KW-0863">Zinc-finger</keyword>
<keyword evidence="1" id="KW-0479">Metal-binding</keyword>
<dbReference type="Ensembl" id="ENSOABT00000055123.2">
    <property type="protein sequence ID" value="ENSOABP00000053762.2"/>
    <property type="gene ID" value="ENSOABG00000023740.2"/>
</dbReference>
<dbReference type="InterPro" id="IPR013083">
    <property type="entry name" value="Znf_RING/FYVE/PHD"/>
</dbReference>
<sequence length="353" mass="38770">MSRVEAFRDTNLRSLLRELRTDIAMAVDDPFPLVYGLADKNIITEQLLKETLEKEAREGIHKAMYSLLSWVLEQSRSTVQAFLNNLSKDYNLDSYPRLQTLLTNLDCRAAREPIKAGGGPSEETNASKSKSAKSTFHHQGETATSMVEAVIHYNDDECTVCKDGGELICCDGCPRAFHLACLDPPLSSIPRTDHSLNICIQALSAQPQQTNTNCSNSITDVSFYSSLSSSLTSVTTTMSASGGRNQCSGGELVGVREVCGVCHLGGGDLTHCFQCLKHFHVNCHFSKGRSICLSCSRLWGSSAEKEAESRGGQVIYNLYYLNPTKYSISIDGILQWAFHNMSRPLPGSQGCYQ</sequence>
<dbReference type="GO" id="GO:0006959">
    <property type="term" value="P:humoral immune response"/>
    <property type="evidence" value="ECO:0007669"/>
    <property type="project" value="InterPro"/>
</dbReference>
<evidence type="ECO:0000313" key="7">
    <source>
        <dbReference type="Proteomes" id="UP000472276"/>
    </source>
</evidence>
<dbReference type="Proteomes" id="UP000472276">
    <property type="component" value="Unassembled WGS sequence"/>
</dbReference>
<dbReference type="GO" id="GO:0000981">
    <property type="term" value="F:DNA-binding transcription factor activity, RNA polymerase II-specific"/>
    <property type="evidence" value="ECO:0007669"/>
    <property type="project" value="TreeGrafter"/>
</dbReference>
<gene>
    <name evidence="6" type="primary">aire</name>
</gene>
<dbReference type="InterPro" id="IPR008087">
    <property type="entry name" value="AIRE"/>
</dbReference>
<keyword evidence="3" id="KW-0862">Zinc</keyword>
<dbReference type="Pfam" id="PF03172">
    <property type="entry name" value="HSR"/>
    <property type="match status" value="1"/>
</dbReference>
<accession>A0A668VSF3</accession>
<feature type="region of interest" description="Disordered" evidence="4">
    <location>
        <begin position="113"/>
        <end position="138"/>
    </location>
</feature>
<dbReference type="InterPro" id="IPR019787">
    <property type="entry name" value="Znf_PHD-finger"/>
</dbReference>
<evidence type="ECO:0000256" key="1">
    <source>
        <dbReference type="ARBA" id="ARBA00022723"/>
    </source>
</evidence>
<evidence type="ECO:0000256" key="2">
    <source>
        <dbReference type="ARBA" id="ARBA00022771"/>
    </source>
</evidence>
<dbReference type="Gene3D" id="3.30.40.10">
    <property type="entry name" value="Zinc/RING finger domain, C3HC4 (zinc finger)"/>
    <property type="match status" value="2"/>
</dbReference>
<dbReference type="CDD" id="cd15540">
    <property type="entry name" value="PHD2_AIRE"/>
    <property type="match status" value="1"/>
</dbReference>
<name>A0A668VSF3_OREAU</name>
<dbReference type="InterPro" id="IPR043563">
    <property type="entry name" value="Sp110/Sp140/Sp140L-like"/>
</dbReference>
<dbReference type="InterPro" id="IPR004865">
    <property type="entry name" value="HSR_dom"/>
</dbReference>
<dbReference type="PANTHER" id="PTHR46386">
    <property type="entry name" value="NUCLEAR BODY PROTEIN SP140"/>
    <property type="match status" value="1"/>
</dbReference>
<dbReference type="GO" id="GO:0005634">
    <property type="term" value="C:nucleus"/>
    <property type="evidence" value="ECO:0007669"/>
    <property type="project" value="InterPro"/>
</dbReference>
<reference evidence="6" key="1">
    <citation type="submission" date="2025-08" db="UniProtKB">
        <authorList>
            <consortium name="Ensembl"/>
        </authorList>
    </citation>
    <scope>IDENTIFICATION</scope>
</reference>
<dbReference type="GO" id="GO:0003677">
    <property type="term" value="F:DNA binding"/>
    <property type="evidence" value="ECO:0007669"/>
    <property type="project" value="InterPro"/>
</dbReference>
<dbReference type="InterPro" id="IPR001965">
    <property type="entry name" value="Znf_PHD"/>
</dbReference>
<dbReference type="Pfam" id="PF00628">
    <property type="entry name" value="PHD"/>
    <property type="match status" value="1"/>
</dbReference>
<dbReference type="InterPro" id="IPR011011">
    <property type="entry name" value="Znf_FYVE_PHD"/>
</dbReference>
<dbReference type="GO" id="GO:0005737">
    <property type="term" value="C:cytoplasm"/>
    <property type="evidence" value="ECO:0007669"/>
    <property type="project" value="InterPro"/>
</dbReference>
<protein>
    <recommendedName>
        <fullName evidence="5">HSR domain-containing protein</fullName>
    </recommendedName>
</protein>
<evidence type="ECO:0000256" key="3">
    <source>
        <dbReference type="ARBA" id="ARBA00022833"/>
    </source>
</evidence>
<dbReference type="GO" id="GO:0045182">
    <property type="term" value="F:translation regulator activity"/>
    <property type="evidence" value="ECO:0007669"/>
    <property type="project" value="InterPro"/>
</dbReference>
<reference evidence="6" key="2">
    <citation type="submission" date="2025-09" db="UniProtKB">
        <authorList>
            <consortium name="Ensembl"/>
        </authorList>
    </citation>
    <scope>IDENTIFICATION</scope>
</reference>
<dbReference type="AlphaFoldDB" id="A0A668VSF3"/>
<dbReference type="FunFam" id="3.30.40.10:FF:001133">
    <property type="entry name" value="Autoimmune regulator"/>
    <property type="match status" value="1"/>
</dbReference>
<dbReference type="PROSITE" id="PS51414">
    <property type="entry name" value="HSR"/>
    <property type="match status" value="1"/>
</dbReference>
<dbReference type="PANTHER" id="PTHR46386:SF11">
    <property type="entry name" value="AUTOIMMUNE REGULATOR"/>
    <property type="match status" value="1"/>
</dbReference>